<feature type="region of interest" description="Disordered" evidence="1">
    <location>
        <begin position="1"/>
        <end position="31"/>
    </location>
</feature>
<reference evidence="3 4" key="1">
    <citation type="submission" date="2018-05" db="EMBL/GenBank/DDBJ databases">
        <title>Genome sequencing and assembly of the regulated plant pathogen Lachnellula willkommii and related sister species for the development of diagnostic species identification markers.</title>
        <authorList>
            <person name="Giroux E."/>
            <person name="Bilodeau G."/>
        </authorList>
    </citation>
    <scope>NUCLEOTIDE SEQUENCE [LARGE SCALE GENOMIC DNA]</scope>
    <source>
        <strain evidence="3 4">CBS 172.35</strain>
    </source>
</reference>
<sequence>MPPIRTGRRGYRLRTPPLELQPKIPGNQPYRTPHRSTVFACHLMAEACGSQPGSKDTKEAIHKVFKIAPSSQEKILGSGEVRSLHNQPDLGPDPRGRPKAIPSQDTSAIGDFLDDPNLPLDRRSQPWRDLAEDAGGNELSNLKRSKQAAKKTKALLAQSAKRSTQARLRVLWCILALLLRPRSWRWWNTAFCDEFHFGIGPQTTKHIKRRKGRKFRYAPYMVHRKEVTSKDTKAKAREDEHLKLLNCFVVIRYNYRRAIPYRVANLVGKMTAEAYIEQARGLTLVQDADLAHSSKKVAEWARQHKMRILTLPGVSPDLSIIETMANTVKRLFHSKKCSIEEGAMSWFMEVWDQEMDQNTIQRSYN</sequence>
<dbReference type="Pfam" id="PF13358">
    <property type="entry name" value="DDE_3"/>
    <property type="match status" value="1"/>
</dbReference>
<keyword evidence="4" id="KW-1185">Reference proteome</keyword>
<name>A0A559M913_9HELO</name>
<protein>
    <recommendedName>
        <fullName evidence="2">Tc1-like transposase DDE domain-containing protein</fullName>
    </recommendedName>
</protein>
<dbReference type="EMBL" id="QGML01001246">
    <property type="protein sequence ID" value="TVY89446.1"/>
    <property type="molecule type" value="Genomic_DNA"/>
</dbReference>
<dbReference type="GO" id="GO:0003676">
    <property type="term" value="F:nucleic acid binding"/>
    <property type="evidence" value="ECO:0007669"/>
    <property type="project" value="InterPro"/>
</dbReference>
<dbReference type="InterPro" id="IPR038717">
    <property type="entry name" value="Tc1-like_DDE_dom"/>
</dbReference>
<feature type="domain" description="Tc1-like transposase DDE" evidence="2">
    <location>
        <begin position="222"/>
        <end position="334"/>
    </location>
</feature>
<feature type="region of interest" description="Disordered" evidence="1">
    <location>
        <begin position="82"/>
        <end position="118"/>
    </location>
</feature>
<comment type="caution">
    <text evidence="3">The sequence shown here is derived from an EMBL/GenBank/DDBJ whole genome shotgun (WGS) entry which is preliminary data.</text>
</comment>
<evidence type="ECO:0000259" key="2">
    <source>
        <dbReference type="Pfam" id="PF13358"/>
    </source>
</evidence>
<dbReference type="InterPro" id="IPR036397">
    <property type="entry name" value="RNaseH_sf"/>
</dbReference>
<dbReference type="Gene3D" id="3.30.420.10">
    <property type="entry name" value="Ribonuclease H-like superfamily/Ribonuclease H"/>
    <property type="match status" value="1"/>
</dbReference>
<proteinExistence type="predicted"/>
<dbReference type="AlphaFoldDB" id="A0A559M913"/>
<evidence type="ECO:0000313" key="3">
    <source>
        <dbReference type="EMBL" id="TVY89446.1"/>
    </source>
</evidence>
<accession>A0A559M913</accession>
<evidence type="ECO:0000313" key="4">
    <source>
        <dbReference type="Proteomes" id="UP000315522"/>
    </source>
</evidence>
<feature type="compositionally biased region" description="Basic residues" evidence="1">
    <location>
        <begin position="1"/>
        <end position="12"/>
    </location>
</feature>
<dbReference type="Proteomes" id="UP000315522">
    <property type="component" value="Unassembled WGS sequence"/>
</dbReference>
<organism evidence="3 4">
    <name type="scientific">Lachnellula willkommii</name>
    <dbReference type="NCBI Taxonomy" id="215461"/>
    <lineage>
        <taxon>Eukaryota</taxon>
        <taxon>Fungi</taxon>
        <taxon>Dikarya</taxon>
        <taxon>Ascomycota</taxon>
        <taxon>Pezizomycotina</taxon>
        <taxon>Leotiomycetes</taxon>
        <taxon>Helotiales</taxon>
        <taxon>Lachnaceae</taxon>
        <taxon>Lachnellula</taxon>
    </lineage>
</organism>
<evidence type="ECO:0000256" key="1">
    <source>
        <dbReference type="SAM" id="MobiDB-lite"/>
    </source>
</evidence>
<feature type="non-terminal residue" evidence="3">
    <location>
        <position position="365"/>
    </location>
</feature>
<gene>
    <name evidence="3" type="ORF">LAWI1_G004083</name>
</gene>